<feature type="compositionally biased region" description="Polar residues" evidence="1">
    <location>
        <begin position="141"/>
        <end position="151"/>
    </location>
</feature>
<evidence type="ECO:0000256" key="1">
    <source>
        <dbReference type="SAM" id="MobiDB-lite"/>
    </source>
</evidence>
<accession>A0A1Y1HJA3</accession>
<organism evidence="2 3">
    <name type="scientific">Klebsormidium nitens</name>
    <name type="common">Green alga</name>
    <name type="synonym">Ulothrix nitens</name>
    <dbReference type="NCBI Taxonomy" id="105231"/>
    <lineage>
        <taxon>Eukaryota</taxon>
        <taxon>Viridiplantae</taxon>
        <taxon>Streptophyta</taxon>
        <taxon>Klebsormidiophyceae</taxon>
        <taxon>Klebsormidiales</taxon>
        <taxon>Klebsormidiaceae</taxon>
        <taxon>Klebsormidium</taxon>
    </lineage>
</organism>
<evidence type="ECO:0000313" key="2">
    <source>
        <dbReference type="EMBL" id="GAQ78594.1"/>
    </source>
</evidence>
<feature type="compositionally biased region" description="Basic and acidic residues" evidence="1">
    <location>
        <begin position="163"/>
        <end position="196"/>
    </location>
</feature>
<dbReference type="EMBL" id="DF236964">
    <property type="protein sequence ID" value="GAQ78594.1"/>
    <property type="molecule type" value="Genomic_DNA"/>
</dbReference>
<evidence type="ECO:0000313" key="3">
    <source>
        <dbReference type="Proteomes" id="UP000054558"/>
    </source>
</evidence>
<feature type="region of interest" description="Disordered" evidence="1">
    <location>
        <begin position="141"/>
        <end position="237"/>
    </location>
</feature>
<proteinExistence type="predicted"/>
<keyword evidence="3" id="KW-1185">Reference proteome</keyword>
<dbReference type="AlphaFoldDB" id="A0A1Y1HJA3"/>
<reference evidence="2 3" key="1">
    <citation type="journal article" date="2014" name="Nat. Commun.">
        <title>Klebsormidium flaccidum genome reveals primary factors for plant terrestrial adaptation.</title>
        <authorList>
            <person name="Hori K."/>
            <person name="Maruyama F."/>
            <person name="Fujisawa T."/>
            <person name="Togashi T."/>
            <person name="Yamamoto N."/>
            <person name="Seo M."/>
            <person name="Sato S."/>
            <person name="Yamada T."/>
            <person name="Mori H."/>
            <person name="Tajima N."/>
            <person name="Moriyama T."/>
            <person name="Ikeuchi M."/>
            <person name="Watanabe M."/>
            <person name="Wada H."/>
            <person name="Kobayashi K."/>
            <person name="Saito M."/>
            <person name="Masuda T."/>
            <person name="Sasaki-Sekimoto Y."/>
            <person name="Mashiguchi K."/>
            <person name="Awai K."/>
            <person name="Shimojima M."/>
            <person name="Masuda S."/>
            <person name="Iwai M."/>
            <person name="Nobusawa T."/>
            <person name="Narise T."/>
            <person name="Kondo S."/>
            <person name="Saito H."/>
            <person name="Sato R."/>
            <person name="Murakawa M."/>
            <person name="Ihara Y."/>
            <person name="Oshima-Yamada Y."/>
            <person name="Ohtaka K."/>
            <person name="Satoh M."/>
            <person name="Sonobe K."/>
            <person name="Ishii M."/>
            <person name="Ohtani R."/>
            <person name="Kanamori-Sato M."/>
            <person name="Honoki R."/>
            <person name="Miyazaki D."/>
            <person name="Mochizuki H."/>
            <person name="Umetsu J."/>
            <person name="Higashi K."/>
            <person name="Shibata D."/>
            <person name="Kamiya Y."/>
            <person name="Sato N."/>
            <person name="Nakamura Y."/>
            <person name="Tabata S."/>
            <person name="Ida S."/>
            <person name="Kurokawa K."/>
            <person name="Ohta H."/>
        </authorList>
    </citation>
    <scope>NUCLEOTIDE SEQUENCE [LARGE SCALE GENOMIC DNA]</scope>
    <source>
        <strain evidence="2 3">NIES-2285</strain>
    </source>
</reference>
<dbReference type="Proteomes" id="UP000054558">
    <property type="component" value="Unassembled WGS sequence"/>
</dbReference>
<gene>
    <name evidence="2" type="ORF">KFL_000150480</name>
</gene>
<name>A0A1Y1HJA3_KLENI</name>
<sequence length="617" mass="68159">MTQEGSPQHGIPLAVPESMLPTALAANHELTLETLWNIWCVKRLAAFLPPVFKALQLGVRTRGQVPDWWPHQLSDEVYRQRTHGWAKEDVIKVLKALWAATESDPGLAEQIVRCWARYRCQVISKEQNAMDAAIGFLNQQPPTLAQESPNTVAAPKGTTLQRHGRDDLKRKEQDRSASPVRDKRSRAESSEPEQVRARHKPAQIDLFDTSPVAGLPPRRQLWGGNQVSGSGSADLPEQDGTLLSRLQDLCAKTKTPVAKAQTSNKAMDSLDGLFTPAAAADVTAGLPGYTSEPPRARARLTSSAAEREEAVLCLLRTLDDVANLEAEAARHQILGVIEDLHRLLAKAVLYRDLRYPCAILLARFAHREDWLDLLVDRIPGDKLRGLVKDLLTAAVVQLGETDMNPVEIQKPQEGSSLAPLIRVLGALRKRAAPFDGAWPKCSEVLKKVQKLVGKEGDKLLVKQDWAIAAREALVEEFPWNFATEGQLGKTSTLSGEDGGLISAVELALQGGGGQSMEVDLQKQSEDAEVFAADAFNWEAEDSSFAPEEVEADWQLAHKRAESDASLKENELLSAKRRLSFALADYHQRYTEYVTAVNWVKKKNGQLLEQRPDGEERV</sequence>
<protein>
    <submittedName>
        <fullName evidence="2">Uncharacterized protein</fullName>
    </submittedName>
</protein>